<dbReference type="GO" id="GO:0008270">
    <property type="term" value="F:zinc ion binding"/>
    <property type="evidence" value="ECO:0007669"/>
    <property type="project" value="UniProtKB-KW"/>
</dbReference>
<accession>A0AAW2CJK2</accession>
<feature type="region of interest" description="Disordered" evidence="5">
    <location>
        <begin position="138"/>
        <end position="280"/>
    </location>
</feature>
<evidence type="ECO:0000256" key="4">
    <source>
        <dbReference type="PROSITE-ProRule" id="PRU00325"/>
    </source>
</evidence>
<evidence type="ECO:0000256" key="5">
    <source>
        <dbReference type="SAM" id="MobiDB-lite"/>
    </source>
</evidence>
<dbReference type="PANTHER" id="PTHR31973:SF189">
    <property type="entry name" value="TRANSPOSASE, MUDR, PLANT, MULE TRANSPOSASE DOMAIN PROTEIN-RELATED"/>
    <property type="match status" value="1"/>
</dbReference>
<feature type="compositionally biased region" description="Pro residues" evidence="5">
    <location>
        <begin position="262"/>
        <end position="273"/>
    </location>
</feature>
<comment type="caution">
    <text evidence="7">The sequence shown here is derived from an EMBL/GenBank/DDBJ whole genome shotgun (WGS) entry which is preliminary data.</text>
</comment>
<evidence type="ECO:0000259" key="6">
    <source>
        <dbReference type="PROSITE" id="PS50966"/>
    </source>
</evidence>
<dbReference type="SMART" id="SM00575">
    <property type="entry name" value="ZnF_PMZ"/>
    <property type="match status" value="1"/>
</dbReference>
<evidence type="ECO:0000256" key="3">
    <source>
        <dbReference type="ARBA" id="ARBA00022833"/>
    </source>
</evidence>
<name>A0AAW2CJK2_9ROSI</name>
<evidence type="ECO:0000256" key="2">
    <source>
        <dbReference type="ARBA" id="ARBA00022771"/>
    </source>
</evidence>
<dbReference type="PANTHER" id="PTHR31973">
    <property type="entry name" value="POLYPROTEIN, PUTATIVE-RELATED"/>
    <property type="match status" value="1"/>
</dbReference>
<organism evidence="7 8">
    <name type="scientific">Lithocarpus litseifolius</name>
    <dbReference type="NCBI Taxonomy" id="425828"/>
    <lineage>
        <taxon>Eukaryota</taxon>
        <taxon>Viridiplantae</taxon>
        <taxon>Streptophyta</taxon>
        <taxon>Embryophyta</taxon>
        <taxon>Tracheophyta</taxon>
        <taxon>Spermatophyta</taxon>
        <taxon>Magnoliopsida</taxon>
        <taxon>eudicotyledons</taxon>
        <taxon>Gunneridae</taxon>
        <taxon>Pentapetalae</taxon>
        <taxon>rosids</taxon>
        <taxon>fabids</taxon>
        <taxon>Fagales</taxon>
        <taxon>Fagaceae</taxon>
        <taxon>Lithocarpus</taxon>
    </lineage>
</organism>
<keyword evidence="3" id="KW-0862">Zinc</keyword>
<proteinExistence type="predicted"/>
<feature type="domain" description="SWIM-type" evidence="6">
    <location>
        <begin position="67"/>
        <end position="108"/>
    </location>
</feature>
<feature type="compositionally biased region" description="Polar residues" evidence="5">
    <location>
        <begin position="243"/>
        <end position="253"/>
    </location>
</feature>
<evidence type="ECO:0000313" key="7">
    <source>
        <dbReference type="EMBL" id="KAK9998211.1"/>
    </source>
</evidence>
<keyword evidence="2 4" id="KW-0863">Zinc-finger</keyword>
<dbReference type="PROSITE" id="PS50966">
    <property type="entry name" value="ZF_SWIM"/>
    <property type="match status" value="1"/>
</dbReference>
<evidence type="ECO:0000256" key="1">
    <source>
        <dbReference type="ARBA" id="ARBA00022723"/>
    </source>
</evidence>
<dbReference type="Proteomes" id="UP001459277">
    <property type="component" value="Unassembled WGS sequence"/>
</dbReference>
<protein>
    <recommendedName>
        <fullName evidence="6">SWIM-type domain-containing protein</fullName>
    </recommendedName>
</protein>
<keyword evidence="8" id="KW-1185">Reference proteome</keyword>
<evidence type="ECO:0000313" key="8">
    <source>
        <dbReference type="Proteomes" id="UP001459277"/>
    </source>
</evidence>
<dbReference type="InterPro" id="IPR007527">
    <property type="entry name" value="Znf_SWIM"/>
</dbReference>
<reference evidence="7 8" key="1">
    <citation type="submission" date="2024-01" db="EMBL/GenBank/DDBJ databases">
        <title>A telomere-to-telomere, gap-free genome of sweet tea (Lithocarpus litseifolius).</title>
        <authorList>
            <person name="Zhou J."/>
        </authorList>
    </citation>
    <scope>NUCLEOTIDE SEQUENCE [LARGE SCALE GENOMIC DNA]</scope>
    <source>
        <strain evidence="7">Zhou-2022a</strain>
        <tissue evidence="7">Leaf</tissue>
    </source>
</reference>
<dbReference type="AlphaFoldDB" id="A0AAW2CJK2"/>
<gene>
    <name evidence="7" type="ORF">SO802_017814</name>
</gene>
<dbReference type="Pfam" id="PF04434">
    <property type="entry name" value="SWIM"/>
    <property type="match status" value="1"/>
</dbReference>
<dbReference type="EMBL" id="JAZDWU010000006">
    <property type="protein sequence ID" value="KAK9998211.1"/>
    <property type="molecule type" value="Genomic_DNA"/>
</dbReference>
<keyword evidence="1" id="KW-0479">Metal-binding</keyword>
<sequence length="360" mass="40137">MILKARDKPILSMLEWIRVRLMSRLYVKKIGIEKYGGRLCPSIQGKLEKLKLESKSFCAMPSGRFVYEVASERERHVVDLVGRTCNCRAWDLTGIPCKHGVAAIFVNREMPEDYTHPCYYKDAYVETYKTPIPPMPGQSEWVSSGQPKPVAPIIYKPPGRPPIKRKRDADEPRNPYKVSRANKPVRCGRCQKEGHNARGCKANITGETPWERRKRLQKEQSANGRPSTCRKAPSSSQPPPTHQPYTMGSSSSNQATGSQPPATQPPATQPPAQIPWSQQPSQWYSSDFRYTVRGALWFASSQPAPHTPAETWDSRPPATRSPATRGVASRGRGNATRTQKCRTRGGKANSGGRGRGRGSK</sequence>
<dbReference type="InterPro" id="IPR006564">
    <property type="entry name" value="Znf_PMZ"/>
</dbReference>
<feature type="region of interest" description="Disordered" evidence="5">
    <location>
        <begin position="301"/>
        <end position="360"/>
    </location>
</feature>